<gene>
    <name evidence="3" type="ORF">GPUH_LOCUS7937</name>
</gene>
<keyword evidence="2" id="KW-0732">Signal</keyword>
<keyword evidence="1" id="KW-0472">Membrane</keyword>
<dbReference type="AlphaFoldDB" id="A0A183DGU8"/>
<proteinExistence type="predicted"/>
<dbReference type="Proteomes" id="UP000271098">
    <property type="component" value="Unassembled WGS sequence"/>
</dbReference>
<keyword evidence="1" id="KW-1133">Transmembrane helix</keyword>
<feature type="transmembrane region" description="Helical" evidence="1">
    <location>
        <begin position="72"/>
        <end position="95"/>
    </location>
</feature>
<dbReference type="EMBL" id="UYRT01021809">
    <property type="protein sequence ID" value="VDK60192.1"/>
    <property type="molecule type" value="Genomic_DNA"/>
</dbReference>
<keyword evidence="4" id="KW-1185">Reference proteome</keyword>
<feature type="chain" id="PRO_5043138724" evidence="2">
    <location>
        <begin position="32"/>
        <end position="164"/>
    </location>
</feature>
<evidence type="ECO:0000256" key="2">
    <source>
        <dbReference type="SAM" id="SignalP"/>
    </source>
</evidence>
<organism evidence="5">
    <name type="scientific">Gongylonema pulchrum</name>
    <dbReference type="NCBI Taxonomy" id="637853"/>
    <lineage>
        <taxon>Eukaryota</taxon>
        <taxon>Metazoa</taxon>
        <taxon>Ecdysozoa</taxon>
        <taxon>Nematoda</taxon>
        <taxon>Chromadorea</taxon>
        <taxon>Rhabditida</taxon>
        <taxon>Spirurina</taxon>
        <taxon>Spiruromorpha</taxon>
        <taxon>Spiruroidea</taxon>
        <taxon>Gongylonematidae</taxon>
        <taxon>Gongylonema</taxon>
    </lineage>
</organism>
<name>A0A183DGU8_9BILA</name>
<dbReference type="WBParaSite" id="GPUH_0000794801-mRNA-1">
    <property type="protein sequence ID" value="GPUH_0000794801-mRNA-1"/>
    <property type="gene ID" value="GPUH_0000794801"/>
</dbReference>
<sequence>MILSPTCPTPLSRIILFFLSLLQAIIQTAVAATSIAQQRFPNLQMAVDLEMQASGSGNGKPEFSGIFGKICYLQMGLMIFSILSAVGLCAISAILYFYSGNVALYACVAIIGVVAAIIAILADSSYALFLHIIVQVREIFGFATVWIALKLKSEDKTFLIPHIL</sequence>
<evidence type="ECO:0000313" key="5">
    <source>
        <dbReference type="WBParaSite" id="GPUH_0000794801-mRNA-1"/>
    </source>
</evidence>
<feature type="signal peptide" evidence="2">
    <location>
        <begin position="1"/>
        <end position="31"/>
    </location>
</feature>
<evidence type="ECO:0000256" key="1">
    <source>
        <dbReference type="SAM" id="Phobius"/>
    </source>
</evidence>
<keyword evidence="1" id="KW-0812">Transmembrane</keyword>
<reference evidence="5" key="1">
    <citation type="submission" date="2016-06" db="UniProtKB">
        <authorList>
            <consortium name="WormBaseParasite"/>
        </authorList>
    </citation>
    <scope>IDENTIFICATION</scope>
</reference>
<evidence type="ECO:0000313" key="4">
    <source>
        <dbReference type="Proteomes" id="UP000271098"/>
    </source>
</evidence>
<accession>A0A183DGU8</accession>
<evidence type="ECO:0000313" key="3">
    <source>
        <dbReference type="EMBL" id="VDK60192.1"/>
    </source>
</evidence>
<feature type="transmembrane region" description="Helical" evidence="1">
    <location>
        <begin position="128"/>
        <end position="149"/>
    </location>
</feature>
<protein>
    <submittedName>
        <fullName evidence="3 5">Uncharacterized protein</fullName>
    </submittedName>
</protein>
<reference evidence="3 4" key="2">
    <citation type="submission" date="2018-11" db="EMBL/GenBank/DDBJ databases">
        <authorList>
            <consortium name="Pathogen Informatics"/>
        </authorList>
    </citation>
    <scope>NUCLEOTIDE SEQUENCE [LARGE SCALE GENOMIC DNA]</scope>
</reference>
<feature type="transmembrane region" description="Helical" evidence="1">
    <location>
        <begin position="102"/>
        <end position="122"/>
    </location>
</feature>